<dbReference type="SMART" id="SM00882">
    <property type="entry name" value="CoA_trans"/>
    <property type="match status" value="1"/>
</dbReference>
<keyword evidence="3" id="KW-1185">Reference proteome</keyword>
<organism evidence="2 3">
    <name type="scientific">Corynebacterium occultum</name>
    <dbReference type="NCBI Taxonomy" id="2675219"/>
    <lineage>
        <taxon>Bacteria</taxon>
        <taxon>Bacillati</taxon>
        <taxon>Actinomycetota</taxon>
        <taxon>Actinomycetes</taxon>
        <taxon>Mycobacteriales</taxon>
        <taxon>Corynebacteriaceae</taxon>
        <taxon>Corynebacterium</taxon>
    </lineage>
</organism>
<evidence type="ECO:0000313" key="2">
    <source>
        <dbReference type="EMBL" id="QGU06168.1"/>
    </source>
</evidence>
<dbReference type="SUPFAM" id="SSF100950">
    <property type="entry name" value="NagB/RpiA/CoA transferase-like"/>
    <property type="match status" value="1"/>
</dbReference>
<dbReference type="Proteomes" id="UP000424462">
    <property type="component" value="Chromosome"/>
</dbReference>
<dbReference type="InterPro" id="IPR037171">
    <property type="entry name" value="NagB/RpiA_transferase-like"/>
</dbReference>
<dbReference type="PANTHER" id="PTHR43293">
    <property type="entry name" value="ACETATE COA-TRANSFERASE YDIF"/>
    <property type="match status" value="1"/>
</dbReference>
<dbReference type="PANTHER" id="PTHR43293:SF3">
    <property type="entry name" value="CHOLESTEROL RING-CLEAVING HYDROLASE IPDB SUBUNIT"/>
    <property type="match status" value="1"/>
</dbReference>
<name>A0A6B8WI46_9CORY</name>
<dbReference type="Gene3D" id="3.40.1080.10">
    <property type="entry name" value="Glutaconate Coenzyme A-transferase"/>
    <property type="match status" value="1"/>
</dbReference>
<dbReference type="InterPro" id="IPR004165">
    <property type="entry name" value="CoA_trans_fam_I"/>
</dbReference>
<comment type="similarity">
    <text evidence="1">Belongs to the 3-oxoacid CoA-transferase subunit B family.</text>
</comment>
<dbReference type="Pfam" id="PF01144">
    <property type="entry name" value="CoA_trans"/>
    <property type="match status" value="1"/>
</dbReference>
<dbReference type="KEGG" id="cok:COCCU_01000"/>
<proteinExistence type="inferred from homology"/>
<reference evidence="2 3" key="1">
    <citation type="submission" date="2019-11" db="EMBL/GenBank/DDBJ databases">
        <title>Complete genome sequence of Corynebacterium kalinowskii 1959, a novel Corynebacterium species isolated from soil of a small paddock in Vilsendorf, Germany.</title>
        <authorList>
            <person name="Schaffert L."/>
            <person name="Ruwe M."/>
            <person name="Milse J."/>
            <person name="Hanuschka K."/>
            <person name="Ortseifen V."/>
            <person name="Droste J."/>
            <person name="Brandt D."/>
            <person name="Schlueter L."/>
            <person name="Kutter Y."/>
            <person name="Vinke S."/>
            <person name="Viehoefer P."/>
            <person name="Jacob L."/>
            <person name="Luebke N.-C."/>
            <person name="Schulte-Berndt E."/>
            <person name="Hain C."/>
            <person name="Linder M."/>
            <person name="Schmidt P."/>
            <person name="Wollenschlaeger L."/>
            <person name="Luttermann T."/>
            <person name="Thieme E."/>
            <person name="Hassa J."/>
            <person name="Haak M."/>
            <person name="Wittchen M."/>
            <person name="Mentz A."/>
            <person name="Persicke M."/>
            <person name="Busche T."/>
            <person name="Ruckert C."/>
        </authorList>
    </citation>
    <scope>NUCLEOTIDE SEQUENCE [LARGE SCALE GENOMIC DNA]</scope>
    <source>
        <strain evidence="2 3">2039</strain>
    </source>
</reference>
<dbReference type="EC" id="2.8.3.6" evidence="2"/>
<dbReference type="GO" id="GO:0047569">
    <property type="term" value="F:3-oxoadipate CoA-transferase activity"/>
    <property type="evidence" value="ECO:0007669"/>
    <property type="project" value="UniProtKB-EC"/>
</dbReference>
<dbReference type="EMBL" id="CP046455">
    <property type="protein sequence ID" value="QGU06168.1"/>
    <property type="molecule type" value="Genomic_DNA"/>
</dbReference>
<gene>
    <name evidence="2" type="primary">catJ</name>
    <name evidence="2" type="ORF">COCCU_01000</name>
</gene>
<protein>
    <submittedName>
        <fullName evidence="2">3-oxoadipate CoA-transferase subunit B</fullName>
        <ecNumber evidence="2">2.8.3.6</ecNumber>
    </submittedName>
</protein>
<accession>A0A6B8WI46</accession>
<dbReference type="AlphaFoldDB" id="A0A6B8WI46"/>
<evidence type="ECO:0000256" key="1">
    <source>
        <dbReference type="ARBA" id="ARBA00007047"/>
    </source>
</evidence>
<dbReference type="RefSeq" id="WP_231598815.1">
    <property type="nucleotide sequence ID" value="NZ_CP046455.1"/>
</dbReference>
<sequence>MTQSIKVSEATSSELLAVVASRELAATRTVFAGIGLPTLATSLAHLTCAPDIEIIYESGVCGAHPASLPETVADSVLITGAEAVLDMTALFNYVLQRGHIDVGFLGAAQIDKWGNLNSSVIGDWENPKVRLPGSGGAAEVMANSKEVYVVMRRHEARSLVEELDFCTSPGPDRALAAGFKPRGLGVTKVITELGVLSRSNVGEELVLTAVHPGVDPADVVAATGWDLKVSDTLTTVPAPTDTEVHLLRNEIDPTKVYLR</sequence>
<evidence type="ECO:0000313" key="3">
    <source>
        <dbReference type="Proteomes" id="UP000424462"/>
    </source>
</evidence>
<keyword evidence="2" id="KW-0808">Transferase</keyword>